<name>K4R6H2_STRDJ</name>
<dbReference type="InterPro" id="IPR029063">
    <property type="entry name" value="SAM-dependent_MTases_sf"/>
</dbReference>
<dbReference type="KEGG" id="sdv:BN159_4311"/>
<dbReference type="AlphaFoldDB" id="K4R6H2"/>
<gene>
    <name evidence="1" type="ORF">BN159_4311</name>
</gene>
<dbReference type="EMBL" id="HE971709">
    <property type="protein sequence ID" value="CCK28690.1"/>
    <property type="molecule type" value="Genomic_DNA"/>
</dbReference>
<reference evidence="1 2" key="1">
    <citation type="journal article" date="2012" name="J. Bacteriol.">
        <title>Genome sequence of the bacterium Streptomyces davawensis JCM 4913 and heterologous production of the unique antibiotic roseoflavin.</title>
        <authorList>
            <person name="Jankowitsch F."/>
            <person name="Schwarz J."/>
            <person name="Ruckert C."/>
            <person name="Gust B."/>
            <person name="Szczepanowski R."/>
            <person name="Blom J."/>
            <person name="Pelzer S."/>
            <person name="Kalinowski J."/>
            <person name="Mack M."/>
        </authorList>
    </citation>
    <scope>NUCLEOTIDE SEQUENCE [LARGE SCALE GENOMIC DNA]</scope>
    <source>
        <strain evidence="2">DSM 101723 / JCM 4913 / KCC S-0913 / 768</strain>
    </source>
</reference>
<protein>
    <submittedName>
        <fullName evidence="1">Uncharacterized protein</fullName>
    </submittedName>
</protein>
<dbReference type="PATRIC" id="fig|1214101.3.peg.4362"/>
<dbReference type="HOGENOM" id="CLU_2738177_0_0_11"/>
<dbReference type="STRING" id="1214101.BN159_4311"/>
<keyword evidence="2" id="KW-1185">Reference proteome</keyword>
<dbReference type="Gene3D" id="3.40.50.150">
    <property type="entry name" value="Vaccinia Virus protein VP39"/>
    <property type="match status" value="1"/>
</dbReference>
<dbReference type="eggNOG" id="COG2230">
    <property type="taxonomic scope" value="Bacteria"/>
</dbReference>
<accession>K4R6H2</accession>
<evidence type="ECO:0000313" key="1">
    <source>
        <dbReference type="EMBL" id="CCK28690.1"/>
    </source>
</evidence>
<proteinExistence type="predicted"/>
<organism evidence="1 2">
    <name type="scientific">Streptomyces davaonensis (strain DSM 101723 / JCM 4913 / KCC S-0913 / 768)</name>
    <dbReference type="NCBI Taxonomy" id="1214101"/>
    <lineage>
        <taxon>Bacteria</taxon>
        <taxon>Bacillati</taxon>
        <taxon>Actinomycetota</taxon>
        <taxon>Actinomycetes</taxon>
        <taxon>Kitasatosporales</taxon>
        <taxon>Streptomycetaceae</taxon>
        <taxon>Streptomyces</taxon>
    </lineage>
</organism>
<sequence>MPGRVPGHARRFEALAANDLVPIQVVDLTPDTIPYWGLRLKSSVATGIEDPFLTACKEASFHYLLIAADRV</sequence>
<evidence type="ECO:0000313" key="2">
    <source>
        <dbReference type="Proteomes" id="UP000008043"/>
    </source>
</evidence>
<dbReference type="Proteomes" id="UP000008043">
    <property type="component" value="Chromosome"/>
</dbReference>